<evidence type="ECO:0000313" key="9">
    <source>
        <dbReference type="Proteomes" id="UP000325577"/>
    </source>
</evidence>
<evidence type="ECO:0000256" key="1">
    <source>
        <dbReference type="ARBA" id="ARBA00004123"/>
    </source>
</evidence>
<dbReference type="GO" id="GO:0005634">
    <property type="term" value="C:nucleus"/>
    <property type="evidence" value="ECO:0007669"/>
    <property type="project" value="UniProtKB-SubCell"/>
</dbReference>
<evidence type="ECO:0000256" key="4">
    <source>
        <dbReference type="ARBA" id="ARBA00023163"/>
    </source>
</evidence>
<keyword evidence="6" id="KW-1133">Transmembrane helix</keyword>
<dbReference type="GO" id="GO:0006355">
    <property type="term" value="P:regulation of DNA-templated transcription"/>
    <property type="evidence" value="ECO:0007669"/>
    <property type="project" value="InterPro"/>
</dbReference>
<name>A0A5J5BW03_9ASTE</name>
<dbReference type="PROSITE" id="PS51005">
    <property type="entry name" value="NAC"/>
    <property type="match status" value="1"/>
</dbReference>
<dbReference type="InterPro" id="IPR036093">
    <property type="entry name" value="NAC_dom_sf"/>
</dbReference>
<dbReference type="OrthoDB" id="645697at2759"/>
<dbReference type="AlphaFoldDB" id="A0A5J5BW03"/>
<keyword evidence="5" id="KW-0539">Nucleus</keyword>
<keyword evidence="4" id="KW-0804">Transcription</keyword>
<keyword evidence="6" id="KW-0812">Transmembrane</keyword>
<dbReference type="FunFam" id="2.170.150.80:FF:000002">
    <property type="entry name" value="Nac domain-containing protein 86"/>
    <property type="match status" value="1"/>
</dbReference>
<evidence type="ECO:0000313" key="8">
    <source>
        <dbReference type="EMBL" id="KAA8546998.1"/>
    </source>
</evidence>
<dbReference type="Gene3D" id="2.170.150.80">
    <property type="entry name" value="NAC domain"/>
    <property type="match status" value="1"/>
</dbReference>
<gene>
    <name evidence="8" type="ORF">F0562_003427</name>
</gene>
<comment type="subcellular location">
    <subcellularLocation>
        <location evidence="1">Nucleus</location>
    </subcellularLocation>
</comment>
<protein>
    <recommendedName>
        <fullName evidence="7">NAC domain-containing protein</fullName>
    </recommendedName>
</protein>
<keyword evidence="3" id="KW-0238">DNA-binding</keyword>
<dbReference type="GO" id="GO:0003677">
    <property type="term" value="F:DNA binding"/>
    <property type="evidence" value="ECO:0007669"/>
    <property type="project" value="UniProtKB-KW"/>
</dbReference>
<dbReference type="SUPFAM" id="SSF101941">
    <property type="entry name" value="NAC domain"/>
    <property type="match status" value="1"/>
</dbReference>
<dbReference type="EMBL" id="CM018032">
    <property type="protein sequence ID" value="KAA8546998.1"/>
    <property type="molecule type" value="Genomic_DNA"/>
</dbReference>
<reference evidence="8 9" key="1">
    <citation type="submission" date="2019-09" db="EMBL/GenBank/DDBJ databases">
        <title>A chromosome-level genome assembly of the Chinese tupelo Nyssa sinensis.</title>
        <authorList>
            <person name="Yang X."/>
            <person name="Kang M."/>
            <person name="Yang Y."/>
            <person name="Xiong H."/>
            <person name="Wang M."/>
            <person name="Zhang Z."/>
            <person name="Wang Z."/>
            <person name="Wu H."/>
            <person name="Ma T."/>
            <person name="Liu J."/>
            <person name="Xi Z."/>
        </authorList>
    </citation>
    <scope>NUCLEOTIDE SEQUENCE [LARGE SCALE GENOMIC DNA]</scope>
    <source>
        <strain evidence="8">J267</strain>
        <tissue evidence="8">Leaf</tissue>
    </source>
</reference>
<evidence type="ECO:0000256" key="5">
    <source>
        <dbReference type="ARBA" id="ARBA00023242"/>
    </source>
</evidence>
<keyword evidence="6" id="KW-0472">Membrane</keyword>
<evidence type="ECO:0000256" key="3">
    <source>
        <dbReference type="ARBA" id="ARBA00023125"/>
    </source>
</evidence>
<feature type="transmembrane region" description="Helical" evidence="6">
    <location>
        <begin position="615"/>
        <end position="634"/>
    </location>
</feature>
<evidence type="ECO:0000256" key="6">
    <source>
        <dbReference type="SAM" id="Phobius"/>
    </source>
</evidence>
<feature type="domain" description="NAC" evidence="7">
    <location>
        <begin position="83"/>
        <end position="233"/>
    </location>
</feature>
<evidence type="ECO:0000259" key="7">
    <source>
        <dbReference type="PROSITE" id="PS51005"/>
    </source>
</evidence>
<keyword evidence="9" id="KW-1185">Reference proteome</keyword>
<dbReference type="PANTHER" id="PTHR31744">
    <property type="entry name" value="PROTEIN CUP-SHAPED COTYLEDON 2-RELATED"/>
    <property type="match status" value="1"/>
</dbReference>
<proteinExistence type="predicted"/>
<accession>A0A5J5BW03</accession>
<dbReference type="Pfam" id="PF02365">
    <property type="entry name" value="NAM"/>
    <property type="match status" value="1"/>
</dbReference>
<sequence>MIPIEASLQYEGKQRPAITSLSPAYISPRYLRFEISFQLNFLRSLSTRLVLFSWSLSIFPVHLPSGLLLHTRCLLTPARNISGFYGFRFHPTDVELVKYYLKRKLMGKNFLVEAISELNIYKFSPCDLPDKSCLQSKDREWYFFCPRERKYASGSRTSRTTENGFWKATGNDRPVSYNEQTVGMVKTLVFHTGHAPGGERTDWVMHEYRSTDKDLADAGVIQDTYVLCKIFKKSGPGPKNGAQYGAPFNEEDWNDDLGDGISLAALVLPNNQNNSAETSMLIPGPTCGVSLSEAGPSKAVPSADEVPQPLQEVDDLNSLLSMFTEDRALLRSRNADNVNLDDINHDNNIEAESCMDGNDIYNDLGDLGYLAQMNEVGINFSSGQRAGYAINSMPWVNDGTFLELNDLNYPVTCPADASGSESFPTDSLQNYYPVNSSGSVQHVSGLSQLPVFPEGFSGHGDHFDVFQREHNIRESANTGFNATTSYSVNFTPCEQLEEGSTWAVHAQKRGEEQRNYYLRLQLLLESIPAEFASAAECFAPAERSKETSLFSPYGGSSINVKAEVTCTGGVCTKDALSDKLGESPYVRCCCKCNLPTSDWGKRVVSCDSGVPCVCVFFLATISAFLMWVLIVAMITKPVWYIPGVVLLDSPAARINLVVCDRVTLHNFSVCV</sequence>
<evidence type="ECO:0000256" key="2">
    <source>
        <dbReference type="ARBA" id="ARBA00023015"/>
    </source>
</evidence>
<dbReference type="Proteomes" id="UP000325577">
    <property type="component" value="Linkage Group LG1"/>
</dbReference>
<keyword evidence="2" id="KW-0805">Transcription regulation</keyword>
<dbReference type="PANTHER" id="PTHR31744:SF210">
    <property type="entry name" value="NAC DOMAIN-CONTAINING PROTEIN 86-LIKE"/>
    <property type="match status" value="1"/>
</dbReference>
<organism evidence="8 9">
    <name type="scientific">Nyssa sinensis</name>
    <dbReference type="NCBI Taxonomy" id="561372"/>
    <lineage>
        <taxon>Eukaryota</taxon>
        <taxon>Viridiplantae</taxon>
        <taxon>Streptophyta</taxon>
        <taxon>Embryophyta</taxon>
        <taxon>Tracheophyta</taxon>
        <taxon>Spermatophyta</taxon>
        <taxon>Magnoliopsida</taxon>
        <taxon>eudicotyledons</taxon>
        <taxon>Gunneridae</taxon>
        <taxon>Pentapetalae</taxon>
        <taxon>asterids</taxon>
        <taxon>Cornales</taxon>
        <taxon>Nyssaceae</taxon>
        <taxon>Nyssa</taxon>
    </lineage>
</organism>
<dbReference type="InterPro" id="IPR003441">
    <property type="entry name" value="NAC-dom"/>
</dbReference>